<dbReference type="Proteomes" id="UP001396898">
    <property type="component" value="Unassembled WGS sequence"/>
</dbReference>
<organism evidence="2 3">
    <name type="scientific">Apiospora marii</name>
    <dbReference type="NCBI Taxonomy" id="335849"/>
    <lineage>
        <taxon>Eukaryota</taxon>
        <taxon>Fungi</taxon>
        <taxon>Dikarya</taxon>
        <taxon>Ascomycota</taxon>
        <taxon>Pezizomycotina</taxon>
        <taxon>Sordariomycetes</taxon>
        <taxon>Xylariomycetidae</taxon>
        <taxon>Amphisphaeriales</taxon>
        <taxon>Apiosporaceae</taxon>
        <taxon>Apiospora</taxon>
    </lineage>
</organism>
<evidence type="ECO:0000313" key="3">
    <source>
        <dbReference type="Proteomes" id="UP001396898"/>
    </source>
</evidence>
<proteinExistence type="predicted"/>
<evidence type="ECO:0000256" key="1">
    <source>
        <dbReference type="SAM" id="MobiDB-lite"/>
    </source>
</evidence>
<sequence length="120" mass="13497">MIAGNGARNGGDTGSVERDGFDDEGSGYEEDMMQEDYGAGKISRQRRIAKRFKENSAYKPFRIRRTLSTELYFPKHRPVEGHPPDARGTGLQGRQMPAPRKPRVWYPAGLCRHIHLQGPG</sequence>
<gene>
    <name evidence="2" type="ORF">PG991_001605</name>
</gene>
<dbReference type="EMBL" id="JAQQWI010000004">
    <property type="protein sequence ID" value="KAK8036468.1"/>
    <property type="molecule type" value="Genomic_DNA"/>
</dbReference>
<keyword evidence="3" id="KW-1185">Reference proteome</keyword>
<feature type="compositionally biased region" description="Acidic residues" evidence="1">
    <location>
        <begin position="20"/>
        <end position="34"/>
    </location>
</feature>
<feature type="region of interest" description="Disordered" evidence="1">
    <location>
        <begin position="74"/>
        <end position="101"/>
    </location>
</feature>
<feature type="region of interest" description="Disordered" evidence="1">
    <location>
        <begin position="1"/>
        <end position="43"/>
    </location>
</feature>
<name>A0ABR1SSH0_9PEZI</name>
<reference evidence="2 3" key="1">
    <citation type="submission" date="2023-01" db="EMBL/GenBank/DDBJ databases">
        <title>Analysis of 21 Apiospora genomes using comparative genomics revels a genus with tremendous synthesis potential of carbohydrate active enzymes and secondary metabolites.</title>
        <authorList>
            <person name="Sorensen T."/>
        </authorList>
    </citation>
    <scope>NUCLEOTIDE SEQUENCE [LARGE SCALE GENOMIC DNA]</scope>
    <source>
        <strain evidence="2 3">CBS 20057</strain>
    </source>
</reference>
<evidence type="ECO:0000313" key="2">
    <source>
        <dbReference type="EMBL" id="KAK8036468.1"/>
    </source>
</evidence>
<comment type="caution">
    <text evidence="2">The sequence shown here is derived from an EMBL/GenBank/DDBJ whole genome shotgun (WGS) entry which is preliminary data.</text>
</comment>
<protein>
    <submittedName>
        <fullName evidence="2">Uncharacterized protein</fullName>
    </submittedName>
</protein>
<accession>A0ABR1SSH0</accession>